<dbReference type="InterPro" id="IPR046342">
    <property type="entry name" value="CBS_dom_sf"/>
</dbReference>
<dbReference type="PIRSF" id="PIRSF006404">
    <property type="entry name" value="UCP006404_Pept_M50_CBS"/>
    <property type="match status" value="1"/>
</dbReference>
<dbReference type="Proteomes" id="UP000753908">
    <property type="component" value="Unassembled WGS sequence"/>
</dbReference>
<dbReference type="CDD" id="cd04639">
    <property type="entry name" value="CBS_pair_peptidase_M50"/>
    <property type="match status" value="1"/>
</dbReference>
<evidence type="ECO:0000256" key="11">
    <source>
        <dbReference type="ARBA" id="ARBA00023049"/>
    </source>
</evidence>
<feature type="transmembrane region" description="Helical" evidence="14">
    <location>
        <begin position="105"/>
        <end position="124"/>
    </location>
</feature>
<feature type="transmembrane region" description="Helical" evidence="14">
    <location>
        <begin position="136"/>
        <end position="156"/>
    </location>
</feature>
<evidence type="ECO:0000256" key="10">
    <source>
        <dbReference type="ARBA" id="ARBA00022989"/>
    </source>
</evidence>
<keyword evidence="4 14" id="KW-0645">Protease</keyword>
<reference evidence="19" key="2">
    <citation type="journal article" date="2022" name="Microbiol. Resour. Announc.">
        <title>Metagenome Sequencing to Explore Phylogenomics of Terrestrial Cyanobacteria.</title>
        <authorList>
            <person name="Ward R.D."/>
            <person name="Stajich J.E."/>
            <person name="Johansen J.R."/>
            <person name="Huntemann M."/>
            <person name="Clum A."/>
            <person name="Foster B."/>
            <person name="Foster B."/>
            <person name="Roux S."/>
            <person name="Palaniappan K."/>
            <person name="Varghese N."/>
            <person name="Mukherjee S."/>
            <person name="Reddy T.B.K."/>
            <person name="Daum C."/>
            <person name="Copeland A."/>
            <person name="Chen I.A."/>
            <person name="Ivanova N.N."/>
            <person name="Kyrpides N.C."/>
            <person name="Shapiro N."/>
            <person name="Eloe-Fadrosh E.A."/>
            <person name="Pietrasiak N."/>
        </authorList>
    </citation>
    <scope>NUCLEOTIDE SEQUENCE</scope>
    <source>
        <strain evidence="19">CPER-KK1</strain>
    </source>
</reference>
<keyword evidence="11 14" id="KW-0482">Metalloprotease</keyword>
<evidence type="ECO:0000256" key="3">
    <source>
        <dbReference type="ARBA" id="ARBA00022475"/>
    </source>
</evidence>
<dbReference type="CDD" id="cd06164">
    <property type="entry name" value="S2P-M50_SpoIVFB_CBS"/>
    <property type="match status" value="1"/>
</dbReference>
<comment type="similarity">
    <text evidence="2 14">Belongs to the peptidase M50B family.</text>
</comment>
<reference evidence="19" key="1">
    <citation type="submission" date="2021-05" db="EMBL/GenBank/DDBJ databases">
        <authorList>
            <person name="Pietrasiak N."/>
            <person name="Ward R."/>
            <person name="Stajich J.E."/>
            <person name="Kurbessoian T."/>
        </authorList>
    </citation>
    <scope>NUCLEOTIDE SEQUENCE</scope>
    <source>
        <strain evidence="19">CPER-KK1</strain>
    </source>
</reference>
<proteinExistence type="inferred from homology"/>
<feature type="transmembrane region" description="Helical" evidence="14">
    <location>
        <begin position="191"/>
        <end position="223"/>
    </location>
</feature>
<dbReference type="Gene3D" id="3.10.580.10">
    <property type="entry name" value="CBS-domain"/>
    <property type="match status" value="1"/>
</dbReference>
<dbReference type="InterPro" id="IPR008915">
    <property type="entry name" value="Peptidase_M50"/>
</dbReference>
<comment type="cofactor">
    <cofactor evidence="14 16">
        <name>Zn(2+)</name>
        <dbReference type="ChEBI" id="CHEBI:29105"/>
    </cofactor>
    <text evidence="14 16">Binds 1 zinc ion per subunit.</text>
</comment>
<evidence type="ECO:0000256" key="4">
    <source>
        <dbReference type="ARBA" id="ARBA00022670"/>
    </source>
</evidence>
<comment type="subcellular location">
    <subcellularLocation>
        <location evidence="1 14">Cell membrane</location>
        <topology evidence="1 14">Multi-pass membrane protein</topology>
    </subcellularLocation>
</comment>
<evidence type="ECO:0000256" key="6">
    <source>
        <dbReference type="ARBA" id="ARBA00022723"/>
    </source>
</evidence>
<evidence type="ECO:0000256" key="17">
    <source>
        <dbReference type="PROSITE-ProRule" id="PRU00703"/>
    </source>
</evidence>
<dbReference type="Pfam" id="PF00571">
    <property type="entry name" value="CBS"/>
    <property type="match status" value="1"/>
</dbReference>
<evidence type="ECO:0000256" key="8">
    <source>
        <dbReference type="ARBA" id="ARBA00022801"/>
    </source>
</evidence>
<evidence type="ECO:0000256" key="12">
    <source>
        <dbReference type="ARBA" id="ARBA00023122"/>
    </source>
</evidence>
<gene>
    <name evidence="19" type="ORF">KME25_02065</name>
</gene>
<evidence type="ECO:0000313" key="20">
    <source>
        <dbReference type="Proteomes" id="UP000753908"/>
    </source>
</evidence>
<accession>A0A951U7U9</accession>
<feature type="active site" evidence="15">
    <location>
        <position position="67"/>
    </location>
</feature>
<dbReference type="Pfam" id="PF02163">
    <property type="entry name" value="Peptidase_M50"/>
    <property type="match status" value="2"/>
</dbReference>
<keyword evidence="6 14" id="KW-0479">Metal-binding</keyword>
<dbReference type="PROSITE" id="PS51371">
    <property type="entry name" value="CBS"/>
    <property type="match status" value="1"/>
</dbReference>
<keyword evidence="5 14" id="KW-0812">Transmembrane</keyword>
<name>A0A951U7U9_9CYAN</name>
<dbReference type="AlphaFoldDB" id="A0A951U7U9"/>
<dbReference type="GO" id="GO:0005886">
    <property type="term" value="C:plasma membrane"/>
    <property type="evidence" value="ECO:0007669"/>
    <property type="project" value="UniProtKB-SubCell"/>
</dbReference>
<feature type="transmembrane region" description="Helical" evidence="14">
    <location>
        <begin position="12"/>
        <end position="33"/>
    </location>
</feature>
<evidence type="ECO:0000256" key="16">
    <source>
        <dbReference type="PIRSR" id="PIRSR006404-2"/>
    </source>
</evidence>
<dbReference type="InterPro" id="IPR016483">
    <property type="entry name" value="UCP006404_Pept_M50_CBS"/>
</dbReference>
<organism evidence="19 20">
    <name type="scientific">Symplocastrum torsivum CPER-KK1</name>
    <dbReference type="NCBI Taxonomy" id="450513"/>
    <lineage>
        <taxon>Bacteria</taxon>
        <taxon>Bacillati</taxon>
        <taxon>Cyanobacteriota</taxon>
        <taxon>Cyanophyceae</taxon>
        <taxon>Oscillatoriophycideae</taxon>
        <taxon>Oscillatoriales</taxon>
        <taxon>Microcoleaceae</taxon>
        <taxon>Symplocastrum</taxon>
    </lineage>
</organism>
<feature type="binding site" evidence="16">
    <location>
        <position position="162"/>
    </location>
    <ligand>
        <name>Zn(2+)</name>
        <dbReference type="ChEBI" id="CHEBI:29105"/>
        <note>catalytic</note>
    </ligand>
</feature>
<keyword evidence="13 14" id="KW-0472">Membrane</keyword>
<evidence type="ECO:0000256" key="5">
    <source>
        <dbReference type="ARBA" id="ARBA00022692"/>
    </source>
</evidence>
<evidence type="ECO:0000259" key="18">
    <source>
        <dbReference type="PROSITE" id="PS51371"/>
    </source>
</evidence>
<evidence type="ECO:0000256" key="1">
    <source>
        <dbReference type="ARBA" id="ARBA00004651"/>
    </source>
</evidence>
<dbReference type="GO" id="GO:0006508">
    <property type="term" value="P:proteolysis"/>
    <property type="evidence" value="ECO:0007669"/>
    <property type="project" value="UniProtKB-KW"/>
</dbReference>
<dbReference type="InterPro" id="IPR000644">
    <property type="entry name" value="CBS_dom"/>
</dbReference>
<evidence type="ECO:0000256" key="9">
    <source>
        <dbReference type="ARBA" id="ARBA00022833"/>
    </source>
</evidence>
<dbReference type="EMBL" id="JAHHIF010000002">
    <property type="protein sequence ID" value="MBW4543224.1"/>
    <property type="molecule type" value="Genomic_DNA"/>
</dbReference>
<dbReference type="PANTHER" id="PTHR39188:SF3">
    <property type="entry name" value="STAGE IV SPORULATION PROTEIN FB"/>
    <property type="match status" value="1"/>
</dbReference>
<feature type="binding site" evidence="16">
    <location>
        <position position="66"/>
    </location>
    <ligand>
        <name>Zn(2+)</name>
        <dbReference type="ChEBI" id="CHEBI:29105"/>
        <note>catalytic</note>
    </ligand>
</feature>
<keyword evidence="3 14" id="KW-1003">Cell membrane</keyword>
<keyword evidence="10 14" id="KW-1133">Transmembrane helix</keyword>
<protein>
    <recommendedName>
        <fullName evidence="14">Zinc metalloprotease</fullName>
    </recommendedName>
</protein>
<feature type="domain" description="CBS" evidence="18">
    <location>
        <begin position="313"/>
        <end position="371"/>
    </location>
</feature>
<keyword evidence="8 14" id="KW-0378">Hydrolase</keyword>
<evidence type="ECO:0000256" key="2">
    <source>
        <dbReference type="ARBA" id="ARBA00007931"/>
    </source>
</evidence>
<comment type="caution">
    <text evidence="19">The sequence shown here is derived from an EMBL/GenBank/DDBJ whole genome shotgun (WGS) entry which is preliminary data.</text>
</comment>
<evidence type="ECO:0000256" key="7">
    <source>
        <dbReference type="ARBA" id="ARBA00022737"/>
    </source>
</evidence>
<keyword evidence="9 14" id="KW-0862">Zinc</keyword>
<evidence type="ECO:0000256" key="14">
    <source>
        <dbReference type="PIRNR" id="PIRNR006404"/>
    </source>
</evidence>
<dbReference type="SUPFAM" id="SSF54631">
    <property type="entry name" value="CBS-domain pair"/>
    <property type="match status" value="1"/>
</dbReference>
<dbReference type="PANTHER" id="PTHR39188">
    <property type="entry name" value="MEMBRANE-ASSOCIATED ZINC METALLOPROTEASE M50B"/>
    <property type="match status" value="1"/>
</dbReference>
<sequence>MNGSIRVGNLFGIPFYVHPSWFLVLGLVAFSYGGELASLFPGLGAGLPLLLGFVAALLLFASVLAHELGHSFVAIRQGIEVKSITLFLFGGMANLDNESKTPGEAFWVAIAGPAVSIVLFGLLTAISMGANLSGPLAAMVQLVAYINLVLALFNLIPGLPLDGGNILKSLVWKITGNPYKGVVFASRVGQVLGWIGIAIGLQAILGISTFGSFWTLLIGWFLLQNAGRSAQSASIQEKLTGLKAEDAVAPNSPIVSADLSLREFANNYIIGKAEWRRFLVTDEQGQLLGAIAVDDLKTVPTSNWPITPVRELMQPVDLSTTVQSDQSLLDAIVLLEKAKLNEVPVVRDNGVLVGMLEKASIIRLIEQQRSQAKPA</sequence>
<keyword evidence="12 17" id="KW-0129">CBS domain</keyword>
<keyword evidence="7" id="KW-0677">Repeat</keyword>
<dbReference type="SMART" id="SM00116">
    <property type="entry name" value="CBS"/>
    <property type="match status" value="2"/>
</dbReference>
<feature type="binding site" evidence="16">
    <location>
        <position position="70"/>
    </location>
    <ligand>
        <name>Zn(2+)</name>
        <dbReference type="ChEBI" id="CHEBI:29105"/>
        <note>catalytic</note>
    </ligand>
</feature>
<evidence type="ECO:0000256" key="13">
    <source>
        <dbReference type="ARBA" id="ARBA00023136"/>
    </source>
</evidence>
<dbReference type="GO" id="GO:0008237">
    <property type="term" value="F:metallopeptidase activity"/>
    <property type="evidence" value="ECO:0007669"/>
    <property type="project" value="UniProtKB-UniRule"/>
</dbReference>
<dbReference type="GO" id="GO:0046872">
    <property type="term" value="F:metal ion binding"/>
    <property type="evidence" value="ECO:0007669"/>
    <property type="project" value="UniProtKB-UniRule"/>
</dbReference>
<feature type="transmembrane region" description="Helical" evidence="14">
    <location>
        <begin position="39"/>
        <end position="61"/>
    </location>
</feature>
<evidence type="ECO:0000313" key="19">
    <source>
        <dbReference type="EMBL" id="MBW4543224.1"/>
    </source>
</evidence>
<evidence type="ECO:0000256" key="15">
    <source>
        <dbReference type="PIRSR" id="PIRSR006404-1"/>
    </source>
</evidence>